<evidence type="ECO:0000259" key="2">
    <source>
        <dbReference type="PROSITE" id="PS50280"/>
    </source>
</evidence>
<evidence type="ECO:0000256" key="1">
    <source>
        <dbReference type="SAM" id="MobiDB-lite"/>
    </source>
</evidence>
<feature type="compositionally biased region" description="Basic and acidic residues" evidence="1">
    <location>
        <begin position="246"/>
        <end position="265"/>
    </location>
</feature>
<evidence type="ECO:0000313" key="4">
    <source>
        <dbReference type="Proteomes" id="UP001202328"/>
    </source>
</evidence>
<protein>
    <recommendedName>
        <fullName evidence="2">SET domain-containing protein</fullName>
    </recommendedName>
</protein>
<dbReference type="Proteomes" id="UP001202328">
    <property type="component" value="Unassembled WGS sequence"/>
</dbReference>
<name>A0AAD4XVQ3_9MAGN</name>
<dbReference type="InterPro" id="IPR001214">
    <property type="entry name" value="SET_dom"/>
</dbReference>
<dbReference type="InterPro" id="IPR046341">
    <property type="entry name" value="SET_dom_sf"/>
</dbReference>
<proteinExistence type="predicted"/>
<dbReference type="PROSITE" id="PS51580">
    <property type="entry name" value="SAM_MT43_3"/>
    <property type="match status" value="1"/>
</dbReference>
<organism evidence="3 4">
    <name type="scientific">Papaver atlanticum</name>
    <dbReference type="NCBI Taxonomy" id="357466"/>
    <lineage>
        <taxon>Eukaryota</taxon>
        <taxon>Viridiplantae</taxon>
        <taxon>Streptophyta</taxon>
        <taxon>Embryophyta</taxon>
        <taxon>Tracheophyta</taxon>
        <taxon>Spermatophyta</taxon>
        <taxon>Magnoliopsida</taxon>
        <taxon>Ranunculales</taxon>
        <taxon>Papaveraceae</taxon>
        <taxon>Papaveroideae</taxon>
        <taxon>Papaver</taxon>
    </lineage>
</organism>
<dbReference type="PANTHER" id="PTHR46450">
    <property type="entry name" value="INACTIVE HISTONE-LYSINE N-METHYLTRANSFERASE SUVR1-RELATED"/>
    <property type="match status" value="1"/>
</dbReference>
<gene>
    <name evidence="3" type="ORF">MKW98_028550</name>
</gene>
<dbReference type="PANTHER" id="PTHR46450:SF24">
    <property type="entry name" value="HISTONE-LYSINE N-METHYLTRANSFERASE SUVR4"/>
    <property type="match status" value="1"/>
</dbReference>
<dbReference type="Pfam" id="PF00856">
    <property type="entry name" value="SET"/>
    <property type="match status" value="1"/>
</dbReference>
<feature type="domain" description="SET" evidence="2">
    <location>
        <begin position="571"/>
        <end position="705"/>
    </location>
</feature>
<sequence length="727" mass="82085">MLNKLPTADLKKTGKLCSKHCRQDFSDNISTTMVPNQNEVDAIRAMTEIGLPDKAVRTRLKELLKMYADDWSHIERENYRALADYIFECEEHKEPDTNKVKESSFRAAPQLQLIHDVEASSSEGEVKPLSCKRRAQNEVFTPQLHLRDKRKEPVSKKSCLRVEKSEHPQPEVKCKKPISCQFSRKQILDSKRSSVICLSNQKSNVHLDPKSKELTSGHAQLEVPISGIQPIDSSPVRNEENWLGHKVHSDSKKKNEGDCATDHQRRPGSTMENASIRESSSSDLEIASSELGEVKVSLHCNDALERPDFSRPDLDAILRMPEEKCLKSYKIMDPNFSIKKLMKDLCHYYLNAETKTQKNKGKGLVNAVQPPVPLKNSSVNPEANHVHDLTILESSVKSSLNSRTQIPRLLSRDGLGFPSNIVHPAEKVLVKTKGGNDDKDIPECSQLSKSRSLVVFNQRECNLDGTRPPHNVADISKGAERVKIPLASEFAYILEGLVKEKFLDECISLYQNPQKHTHIYCKDCPNERSKNEDLPGKCKGHLMRKFIKECWSKCGCDIQCGNRVVQRGITCNLEVFLTGEGKGWGIRSLENLPRGAFVCEYVGEIVTNTELYERNLRNSGNKRHTYPVTLDADWGSEAGLKDEKALCLDATVYGNVARFINHRCSDATLIDIPVEIETPDHHYYHIAFFTSRNVEALEELTWDYGIDFQDHAHPIEAFQCLCGSKGC</sequence>
<reference evidence="3" key="1">
    <citation type="submission" date="2022-04" db="EMBL/GenBank/DDBJ databases">
        <title>A functionally conserved STORR gene fusion in Papaver species that diverged 16.8 million years ago.</title>
        <authorList>
            <person name="Catania T."/>
        </authorList>
    </citation>
    <scope>NUCLEOTIDE SEQUENCE</scope>
    <source>
        <strain evidence="3">S-188037</strain>
    </source>
</reference>
<dbReference type="InterPro" id="IPR018848">
    <property type="entry name" value="WIYLD_domain"/>
</dbReference>
<dbReference type="Gene3D" id="2.170.270.10">
    <property type="entry name" value="SET domain"/>
    <property type="match status" value="1"/>
</dbReference>
<dbReference type="InterPro" id="IPR043017">
    <property type="entry name" value="WIYLD_dom_sf"/>
</dbReference>
<accession>A0AAD4XVQ3</accession>
<dbReference type="Pfam" id="PF10440">
    <property type="entry name" value="WIYLD"/>
    <property type="match status" value="1"/>
</dbReference>
<dbReference type="EMBL" id="JAJJMB010002559">
    <property type="protein sequence ID" value="KAI3951146.1"/>
    <property type="molecule type" value="Genomic_DNA"/>
</dbReference>
<dbReference type="SMART" id="SM00317">
    <property type="entry name" value="SET"/>
    <property type="match status" value="1"/>
</dbReference>
<dbReference type="SUPFAM" id="SSF82199">
    <property type="entry name" value="SET domain"/>
    <property type="match status" value="1"/>
</dbReference>
<dbReference type="PROSITE" id="PS50280">
    <property type="entry name" value="SET"/>
    <property type="match status" value="1"/>
</dbReference>
<feature type="region of interest" description="Disordered" evidence="1">
    <location>
        <begin position="246"/>
        <end position="283"/>
    </location>
</feature>
<keyword evidence="4" id="KW-1185">Reference proteome</keyword>
<dbReference type="AlphaFoldDB" id="A0AAD4XVQ3"/>
<dbReference type="CDD" id="cd10538">
    <property type="entry name" value="SET_SETDB-like"/>
    <property type="match status" value="1"/>
</dbReference>
<dbReference type="Gene3D" id="1.10.8.850">
    <property type="entry name" value="Histone-lysine N methyltransferase , C-terminal domain-like"/>
    <property type="match status" value="1"/>
</dbReference>
<dbReference type="InterPro" id="IPR025776">
    <property type="entry name" value="SUVR4/1/2"/>
</dbReference>
<evidence type="ECO:0000313" key="3">
    <source>
        <dbReference type="EMBL" id="KAI3951146.1"/>
    </source>
</evidence>
<comment type="caution">
    <text evidence="3">The sequence shown here is derived from an EMBL/GenBank/DDBJ whole genome shotgun (WGS) entry which is preliminary data.</text>
</comment>